<name>A0AAD4D4D3_9FUNG</name>
<evidence type="ECO:0000313" key="6">
    <source>
        <dbReference type="Proteomes" id="UP001194580"/>
    </source>
</evidence>
<dbReference type="GO" id="GO:0030686">
    <property type="term" value="C:90S preribosome"/>
    <property type="evidence" value="ECO:0007669"/>
    <property type="project" value="TreeGrafter"/>
</dbReference>
<dbReference type="GO" id="GO:0006364">
    <property type="term" value="P:rRNA processing"/>
    <property type="evidence" value="ECO:0007669"/>
    <property type="project" value="TreeGrafter"/>
</dbReference>
<dbReference type="GO" id="GO:0003735">
    <property type="term" value="F:structural constituent of ribosome"/>
    <property type="evidence" value="ECO:0007669"/>
    <property type="project" value="InterPro"/>
</dbReference>
<keyword evidence="3 4" id="KW-0687">Ribonucleoprotein</keyword>
<evidence type="ECO:0000256" key="1">
    <source>
        <dbReference type="ARBA" id="ARBA00007820"/>
    </source>
</evidence>
<evidence type="ECO:0000256" key="3">
    <source>
        <dbReference type="ARBA" id="ARBA00023274"/>
    </source>
</evidence>
<keyword evidence="2 4" id="KW-0689">Ribosomal protein</keyword>
<dbReference type="PANTHER" id="PTHR11278">
    <property type="entry name" value="40S RIBOSOMAL PROTEIN S7"/>
    <property type="match status" value="1"/>
</dbReference>
<dbReference type="GO" id="GO:0042274">
    <property type="term" value="P:ribosomal small subunit biogenesis"/>
    <property type="evidence" value="ECO:0007669"/>
    <property type="project" value="TreeGrafter"/>
</dbReference>
<dbReference type="GO" id="GO:0006412">
    <property type="term" value="P:translation"/>
    <property type="evidence" value="ECO:0007669"/>
    <property type="project" value="InterPro"/>
</dbReference>
<comment type="caution">
    <text evidence="5">The sequence shown here is derived from an EMBL/GenBank/DDBJ whole genome shotgun (WGS) entry which is preliminary data.</text>
</comment>
<dbReference type="PANTHER" id="PTHR11278:SF0">
    <property type="entry name" value="SMALL RIBOSOMAL SUBUNIT PROTEIN ES7"/>
    <property type="match status" value="1"/>
</dbReference>
<reference evidence="5" key="1">
    <citation type="journal article" date="2020" name="Fungal Divers.">
        <title>Resolving the Mortierellaceae phylogeny through synthesis of multi-gene phylogenetics and phylogenomics.</title>
        <authorList>
            <person name="Vandepol N."/>
            <person name="Liber J."/>
            <person name="Desiro A."/>
            <person name="Na H."/>
            <person name="Kennedy M."/>
            <person name="Barry K."/>
            <person name="Grigoriev I.V."/>
            <person name="Miller A.N."/>
            <person name="O'Donnell K."/>
            <person name="Stajich J.E."/>
            <person name="Bonito G."/>
        </authorList>
    </citation>
    <scope>NUCLEOTIDE SEQUENCE</scope>
    <source>
        <strain evidence="5">NRRL 28262</strain>
    </source>
</reference>
<evidence type="ECO:0000256" key="2">
    <source>
        <dbReference type="ARBA" id="ARBA00022980"/>
    </source>
</evidence>
<dbReference type="PROSITE" id="PS00948">
    <property type="entry name" value="RIBOSOMAL_S7E"/>
    <property type="match status" value="1"/>
</dbReference>
<dbReference type="EMBL" id="JAAAIL010001828">
    <property type="protein sequence ID" value="KAG0264425.1"/>
    <property type="molecule type" value="Genomic_DNA"/>
</dbReference>
<comment type="similarity">
    <text evidence="1 4">Belongs to the eukaryotic ribosomal protein eS7 family.</text>
</comment>
<keyword evidence="6" id="KW-1185">Reference proteome</keyword>
<dbReference type="InterPro" id="IPR000554">
    <property type="entry name" value="Ribosomal_eS7"/>
</dbReference>
<dbReference type="Pfam" id="PF01251">
    <property type="entry name" value="Ribosomal_S7e"/>
    <property type="match status" value="2"/>
</dbReference>
<dbReference type="GO" id="GO:0032040">
    <property type="term" value="C:small-subunit processome"/>
    <property type="evidence" value="ECO:0007669"/>
    <property type="project" value="TreeGrafter"/>
</dbReference>
<protein>
    <recommendedName>
        <fullName evidence="4">40S ribosomal protein S7</fullName>
    </recommendedName>
</protein>
<sequence>MASHKIAKNGPADEIELSVAQALFDLENNVADLKKELKPLQISSAKEHLVHKGETGGCITLGISCTTTLPEQDTDYELETSTRRDAFIETGNGKKAIVIFVPVPQLKAFHKIQGRLTRELEKKFSDRHV</sequence>
<organism evidence="5 6">
    <name type="scientific">Linnemannia exigua</name>
    <dbReference type="NCBI Taxonomy" id="604196"/>
    <lineage>
        <taxon>Eukaryota</taxon>
        <taxon>Fungi</taxon>
        <taxon>Fungi incertae sedis</taxon>
        <taxon>Mucoromycota</taxon>
        <taxon>Mortierellomycotina</taxon>
        <taxon>Mortierellomycetes</taxon>
        <taxon>Mortierellales</taxon>
        <taxon>Mortierellaceae</taxon>
        <taxon>Linnemannia</taxon>
    </lineage>
</organism>
<dbReference type="AlphaFoldDB" id="A0AAD4D4D3"/>
<evidence type="ECO:0000313" key="5">
    <source>
        <dbReference type="EMBL" id="KAG0264425.1"/>
    </source>
</evidence>
<gene>
    <name evidence="5" type="primary">RPS7_1</name>
    <name evidence="5" type="ORF">BGZ95_003590</name>
</gene>
<accession>A0AAD4D4D3</accession>
<proteinExistence type="inferred from homology"/>
<feature type="non-terminal residue" evidence="5">
    <location>
        <position position="129"/>
    </location>
</feature>
<dbReference type="InterPro" id="IPR047861">
    <property type="entry name" value="Ribosomal_eS7_CS"/>
</dbReference>
<dbReference type="GO" id="GO:0022627">
    <property type="term" value="C:cytosolic small ribosomal subunit"/>
    <property type="evidence" value="ECO:0007669"/>
    <property type="project" value="TreeGrafter"/>
</dbReference>
<dbReference type="Proteomes" id="UP001194580">
    <property type="component" value="Unassembled WGS sequence"/>
</dbReference>
<evidence type="ECO:0000256" key="4">
    <source>
        <dbReference type="RuleBase" id="RU364105"/>
    </source>
</evidence>